<dbReference type="PRINTS" id="PR00455">
    <property type="entry name" value="HTHTETR"/>
</dbReference>
<dbReference type="PROSITE" id="PS50977">
    <property type="entry name" value="HTH_TETR_2"/>
    <property type="match status" value="1"/>
</dbReference>
<dbReference type="InterPro" id="IPR011075">
    <property type="entry name" value="TetR_C"/>
</dbReference>
<dbReference type="InterPro" id="IPR036271">
    <property type="entry name" value="Tet_transcr_reg_TetR-rel_C_sf"/>
</dbReference>
<dbReference type="GO" id="GO:0003700">
    <property type="term" value="F:DNA-binding transcription factor activity"/>
    <property type="evidence" value="ECO:0007669"/>
    <property type="project" value="TreeGrafter"/>
</dbReference>
<dbReference type="SUPFAM" id="SSF46689">
    <property type="entry name" value="Homeodomain-like"/>
    <property type="match status" value="1"/>
</dbReference>
<dbReference type="GO" id="GO:0000976">
    <property type="term" value="F:transcription cis-regulatory region binding"/>
    <property type="evidence" value="ECO:0007669"/>
    <property type="project" value="TreeGrafter"/>
</dbReference>
<dbReference type="SUPFAM" id="SSF48498">
    <property type="entry name" value="Tetracyclin repressor-like, C-terminal domain"/>
    <property type="match status" value="1"/>
</dbReference>
<feature type="region of interest" description="Disordered" evidence="5">
    <location>
        <begin position="1"/>
        <end position="20"/>
    </location>
</feature>
<accession>A0AB39L2S0</accession>
<dbReference type="RefSeq" id="WP_369045685.1">
    <property type="nucleotide sequence ID" value="NZ_CP163302.1"/>
</dbReference>
<dbReference type="EMBL" id="CP163302">
    <property type="protein sequence ID" value="XDP45105.1"/>
    <property type="molecule type" value="Genomic_DNA"/>
</dbReference>
<gene>
    <name evidence="7" type="ORF">AB5L97_17850</name>
</gene>
<dbReference type="InterPro" id="IPR009057">
    <property type="entry name" value="Homeodomain-like_sf"/>
</dbReference>
<protein>
    <submittedName>
        <fullName evidence="7">TetR/AcrR family transcriptional regulator C-terminal domain-containing protein</fullName>
    </submittedName>
</protein>
<keyword evidence="1" id="KW-0805">Transcription regulation</keyword>
<dbReference type="Pfam" id="PF00440">
    <property type="entry name" value="TetR_N"/>
    <property type="match status" value="1"/>
</dbReference>
<name>A0AB39L2S0_9MICC</name>
<dbReference type="PANTHER" id="PTHR30055:SF146">
    <property type="entry name" value="HTH-TYPE TRANSCRIPTIONAL DUAL REGULATOR CECR"/>
    <property type="match status" value="1"/>
</dbReference>
<proteinExistence type="predicted"/>
<evidence type="ECO:0000256" key="2">
    <source>
        <dbReference type="ARBA" id="ARBA00023125"/>
    </source>
</evidence>
<feature type="compositionally biased region" description="Basic and acidic residues" evidence="5">
    <location>
        <begin position="1"/>
        <end position="12"/>
    </location>
</feature>
<evidence type="ECO:0000256" key="3">
    <source>
        <dbReference type="ARBA" id="ARBA00023163"/>
    </source>
</evidence>
<evidence type="ECO:0000256" key="5">
    <source>
        <dbReference type="SAM" id="MobiDB-lite"/>
    </source>
</evidence>
<organism evidence="7">
    <name type="scientific">Sinomonas puerhi</name>
    <dbReference type="NCBI Taxonomy" id="3238584"/>
    <lineage>
        <taxon>Bacteria</taxon>
        <taxon>Bacillati</taxon>
        <taxon>Actinomycetota</taxon>
        <taxon>Actinomycetes</taxon>
        <taxon>Micrococcales</taxon>
        <taxon>Micrococcaceae</taxon>
        <taxon>Sinomonas</taxon>
    </lineage>
</organism>
<evidence type="ECO:0000256" key="4">
    <source>
        <dbReference type="PROSITE-ProRule" id="PRU00335"/>
    </source>
</evidence>
<sequence length="214" mass="23314">MRTVETEPRTEQSSDTNGARVRRLFPTKRRGARTRNRIIDAAAALFAARPSDKVTVSEIAAAAGVFPNQITYHFGSKDSLFIHSAFALLLRDAGRIEGVGMRLSTAEAFRRAVARTVLVTPSLPVVISALALARAKPALGPVVKGHLSLLFRMSERHLENVLGLRGWRIDRSSRQEVKTFWAAAFGAILIAESGYPGTHADLDLAGTLTIRERG</sequence>
<feature type="domain" description="HTH tetR-type" evidence="6">
    <location>
        <begin position="32"/>
        <end position="92"/>
    </location>
</feature>
<reference evidence="7" key="1">
    <citation type="submission" date="2024-07" db="EMBL/GenBank/DDBJ databases">
        <authorList>
            <person name="fu j."/>
        </authorList>
    </citation>
    <scope>NUCLEOTIDE SEQUENCE</scope>
    <source>
        <strain evidence="7">P10A9</strain>
    </source>
</reference>
<keyword evidence="2 4" id="KW-0238">DNA-binding</keyword>
<feature type="DNA-binding region" description="H-T-H motif" evidence="4">
    <location>
        <begin position="55"/>
        <end position="74"/>
    </location>
</feature>
<dbReference type="AlphaFoldDB" id="A0AB39L2S0"/>
<dbReference type="InterPro" id="IPR001647">
    <property type="entry name" value="HTH_TetR"/>
</dbReference>
<keyword evidence="3" id="KW-0804">Transcription</keyword>
<dbReference type="PANTHER" id="PTHR30055">
    <property type="entry name" value="HTH-TYPE TRANSCRIPTIONAL REGULATOR RUTR"/>
    <property type="match status" value="1"/>
</dbReference>
<evidence type="ECO:0000313" key="7">
    <source>
        <dbReference type="EMBL" id="XDP45105.1"/>
    </source>
</evidence>
<evidence type="ECO:0000259" key="6">
    <source>
        <dbReference type="PROSITE" id="PS50977"/>
    </source>
</evidence>
<dbReference type="KEGG" id="spue:AB5L97_17850"/>
<dbReference type="InterPro" id="IPR050109">
    <property type="entry name" value="HTH-type_TetR-like_transc_reg"/>
</dbReference>
<dbReference type="Gene3D" id="1.10.357.10">
    <property type="entry name" value="Tetracycline Repressor, domain 2"/>
    <property type="match status" value="1"/>
</dbReference>
<dbReference type="Pfam" id="PF16914">
    <property type="entry name" value="TetR_C_12"/>
    <property type="match status" value="1"/>
</dbReference>
<evidence type="ECO:0000256" key="1">
    <source>
        <dbReference type="ARBA" id="ARBA00023015"/>
    </source>
</evidence>